<dbReference type="PANTHER" id="PTHR12521">
    <property type="entry name" value="PROTEIN C6ORF130"/>
    <property type="match status" value="1"/>
</dbReference>
<dbReference type="InterPro" id="IPR002589">
    <property type="entry name" value="Macro_dom"/>
</dbReference>
<proteinExistence type="predicted"/>
<dbReference type="Pfam" id="PF01661">
    <property type="entry name" value="Macro"/>
    <property type="match status" value="1"/>
</dbReference>
<dbReference type="PROSITE" id="PS51154">
    <property type="entry name" value="MACRO"/>
    <property type="match status" value="1"/>
</dbReference>
<sequence>MEMIVFKQGNLLEDDAEALVNTVNCVGVMGKGIALQFKQAYPDMFCEYEKAYRRGELQPGKMHVFKRDSFFPPKYIINFPTKRHWKQKSRIEDIELGLVDLVNVIKKLGIRSIAIPPLGCGNGGLQWEEVRRKIEETFESLPNIEVHLYEPAESPVPDQVMIRTNPPKMTRARALLLLVMNDYSIPGYKLSLLEVQKLAYFLQVVGEPLKLRFEKSKYGPYAENLNHVFIRLDGHFIRGFGDRSRKAEIYVMPNAVQQAEQYLQGDAEAYDRLRKVRDIIQGFETPYGLELLSTVHWVIEENGNINDIHQIVEAIHQWNERKRKIFQKEHIQKAWEHLQAVGIVGKGNDKGARY</sequence>
<feature type="domain" description="Macro" evidence="2">
    <location>
        <begin position="1"/>
        <end position="157"/>
    </location>
</feature>
<reference evidence="3 4" key="1">
    <citation type="submission" date="2020-08" db="EMBL/GenBank/DDBJ databases">
        <title>Genomic Encyclopedia of Type Strains, Phase IV (KMG-IV): sequencing the most valuable type-strain genomes for metagenomic binning, comparative biology and taxonomic classification.</title>
        <authorList>
            <person name="Goeker M."/>
        </authorList>
    </citation>
    <scope>NUCLEOTIDE SEQUENCE [LARGE SCALE GENOMIC DNA]</scope>
    <source>
        <strain evidence="3 4">DSM 17075</strain>
    </source>
</reference>
<dbReference type="SMART" id="SM00506">
    <property type="entry name" value="A1pp"/>
    <property type="match status" value="1"/>
</dbReference>
<dbReference type="InterPro" id="IPR043472">
    <property type="entry name" value="Macro_dom-like"/>
</dbReference>
<dbReference type="EMBL" id="JACIDE010000008">
    <property type="protein sequence ID" value="MBB4073734.1"/>
    <property type="molecule type" value="Genomic_DNA"/>
</dbReference>
<protein>
    <submittedName>
        <fullName evidence="3">O-acetyl-ADP-ribose deacetylase (Regulator of RNase III)</fullName>
    </submittedName>
</protein>
<dbReference type="PANTHER" id="PTHR12521:SF0">
    <property type="entry name" value="ADP-RIBOSE GLYCOHYDROLASE OARD1"/>
    <property type="match status" value="1"/>
</dbReference>
<gene>
    <name evidence="3" type="ORF">GGR02_001496</name>
</gene>
<keyword evidence="4" id="KW-1185">Reference proteome</keyword>
<dbReference type="GO" id="GO:0140291">
    <property type="term" value="P:peptidyl-glutamate ADP-deribosylation"/>
    <property type="evidence" value="ECO:0007669"/>
    <property type="project" value="TreeGrafter"/>
</dbReference>
<evidence type="ECO:0000313" key="3">
    <source>
        <dbReference type="EMBL" id="MBB4073734.1"/>
    </source>
</evidence>
<evidence type="ECO:0000313" key="4">
    <source>
        <dbReference type="Proteomes" id="UP000559598"/>
    </source>
</evidence>
<dbReference type="SUPFAM" id="SSF52949">
    <property type="entry name" value="Macro domain-like"/>
    <property type="match status" value="1"/>
</dbReference>
<comment type="catalytic activity">
    <reaction evidence="1">
        <text>an N-(ADP-alpha-D-ribosyl)-thymidine in DNA + H2O = a thymidine in DNA + ADP-D-ribose</text>
        <dbReference type="Rhea" id="RHEA:71655"/>
        <dbReference type="Rhea" id="RHEA-COMP:13556"/>
        <dbReference type="Rhea" id="RHEA-COMP:18051"/>
        <dbReference type="ChEBI" id="CHEBI:15377"/>
        <dbReference type="ChEBI" id="CHEBI:57967"/>
        <dbReference type="ChEBI" id="CHEBI:137386"/>
        <dbReference type="ChEBI" id="CHEBI:191199"/>
    </reaction>
    <physiologicalReaction direction="left-to-right" evidence="1">
        <dbReference type="Rhea" id="RHEA:71656"/>
    </physiologicalReaction>
</comment>
<dbReference type="Gene3D" id="3.40.220.10">
    <property type="entry name" value="Leucine Aminopeptidase, subunit E, domain 1"/>
    <property type="match status" value="1"/>
</dbReference>
<evidence type="ECO:0000256" key="1">
    <source>
        <dbReference type="ARBA" id="ARBA00035885"/>
    </source>
</evidence>
<dbReference type="AlphaFoldDB" id="A0A840DKZ2"/>
<dbReference type="InterPro" id="IPR050892">
    <property type="entry name" value="ADP-ribose_metab_enzymes"/>
</dbReference>
<dbReference type="CDD" id="cd02901">
    <property type="entry name" value="Macro_Poa1p-like"/>
    <property type="match status" value="1"/>
</dbReference>
<evidence type="ECO:0000259" key="2">
    <source>
        <dbReference type="PROSITE" id="PS51154"/>
    </source>
</evidence>
<comment type="caution">
    <text evidence="3">The sequence shown here is derived from an EMBL/GenBank/DDBJ whole genome shotgun (WGS) entry which is preliminary data.</text>
</comment>
<dbReference type="Proteomes" id="UP000559598">
    <property type="component" value="Unassembled WGS sequence"/>
</dbReference>
<accession>A0A840DKZ2</accession>
<dbReference type="RefSeq" id="WP_229706124.1">
    <property type="nucleotide sequence ID" value="NZ_BMNP01000006.1"/>
</dbReference>
<name>A0A840DKZ2_9BACL</name>
<organism evidence="3 4">
    <name type="scientific">Anoxybacteroides voinovskiense</name>
    <dbReference type="NCBI Taxonomy" id="230470"/>
    <lineage>
        <taxon>Bacteria</taxon>
        <taxon>Bacillati</taxon>
        <taxon>Bacillota</taxon>
        <taxon>Bacilli</taxon>
        <taxon>Bacillales</taxon>
        <taxon>Anoxybacillaceae</taxon>
        <taxon>Anoxybacteroides</taxon>
    </lineage>
</organism>